<dbReference type="EMBL" id="GGYP01007546">
    <property type="protein sequence ID" value="MDE52317.1"/>
    <property type="molecule type" value="Transcribed_RNA"/>
</dbReference>
<proteinExistence type="predicted"/>
<name>A0A6G1SQ58_9ACAR</name>
<reference evidence="1" key="1">
    <citation type="submission" date="2018-10" db="EMBL/GenBank/DDBJ databases">
        <title>Transcriptome assembly of Aceria tosichella (Wheat curl mite) Type 2.</title>
        <authorList>
            <person name="Scully E.D."/>
            <person name="Geib S.M."/>
            <person name="Palmer N.A."/>
            <person name="Gupta A.K."/>
            <person name="Sarath G."/>
            <person name="Tatineni S."/>
        </authorList>
    </citation>
    <scope>NUCLEOTIDE SEQUENCE</scope>
    <source>
        <strain evidence="1">LincolnNE</strain>
    </source>
</reference>
<sequence length="168" mass="20282">MNSLSLINSLYGVKTSRILINHIQVSGYKKHQTSELIHKPTFTEYDKLPGDPYQTVYTGYYDDKRHNEPRALERFYRLNWGGWIRARGGRGVKSWQKNSDKMWWTKQHILCNATQSEQLEKMFEQKYRKKKYFVDHPYEEYEERHDHEFLPIGHSPYSYSYVKSKDFS</sequence>
<protein>
    <submittedName>
        <fullName evidence="1">39S ribosomal protein L35, mitochondrial</fullName>
    </submittedName>
</protein>
<organism evidence="1">
    <name type="scientific">Aceria tosichella</name>
    <name type="common">wheat curl mite</name>
    <dbReference type="NCBI Taxonomy" id="561515"/>
    <lineage>
        <taxon>Eukaryota</taxon>
        <taxon>Metazoa</taxon>
        <taxon>Ecdysozoa</taxon>
        <taxon>Arthropoda</taxon>
        <taxon>Chelicerata</taxon>
        <taxon>Arachnida</taxon>
        <taxon>Acari</taxon>
        <taxon>Acariformes</taxon>
        <taxon>Trombidiformes</taxon>
        <taxon>Prostigmata</taxon>
        <taxon>Eupodina</taxon>
        <taxon>Eriophyoidea</taxon>
        <taxon>Eriophyidae</taxon>
        <taxon>Eriophyinae</taxon>
        <taxon>Aceriini</taxon>
        <taxon>Aceria</taxon>
    </lineage>
</organism>
<dbReference type="GO" id="GO:0005840">
    <property type="term" value="C:ribosome"/>
    <property type="evidence" value="ECO:0007669"/>
    <property type="project" value="UniProtKB-KW"/>
</dbReference>
<keyword evidence="1" id="KW-0689">Ribosomal protein</keyword>
<dbReference type="GO" id="GO:1990904">
    <property type="term" value="C:ribonucleoprotein complex"/>
    <property type="evidence" value="ECO:0007669"/>
    <property type="project" value="UniProtKB-KW"/>
</dbReference>
<dbReference type="AlphaFoldDB" id="A0A6G1SQ58"/>
<dbReference type="PANTHER" id="PTHR15909:SF0">
    <property type="entry name" value="LARGE RIBOSOMAL SUBUNIT PROTEIN BL35M"/>
    <property type="match status" value="1"/>
</dbReference>
<gene>
    <name evidence="1" type="primary">mRpL35</name>
    <name evidence="1" type="ORF">g.20280</name>
</gene>
<dbReference type="InterPro" id="IPR019338">
    <property type="entry name" value="Ribosomal_bL35m"/>
</dbReference>
<evidence type="ECO:0000313" key="1">
    <source>
        <dbReference type="EMBL" id="MDE52317.1"/>
    </source>
</evidence>
<dbReference type="GO" id="GO:0005739">
    <property type="term" value="C:mitochondrion"/>
    <property type="evidence" value="ECO:0007669"/>
    <property type="project" value="UniProtKB-SubCell"/>
</dbReference>
<accession>A0A6G1SQ58</accession>
<dbReference type="PANTHER" id="PTHR15909">
    <property type="entry name" value="39S RIBOSOMAL PROTEIN L35, MITOCHONDRIAL"/>
    <property type="match status" value="1"/>
</dbReference>
<keyword evidence="1" id="KW-0687">Ribonucleoprotein</keyword>